<evidence type="ECO:0000313" key="17">
    <source>
        <dbReference type="EMBL" id="SMX54343.1"/>
    </source>
</evidence>
<evidence type="ECO:0000256" key="1">
    <source>
        <dbReference type="ARBA" id="ARBA00001958"/>
    </source>
</evidence>
<dbReference type="EMBL" id="LT859958">
    <property type="protein sequence ID" value="SMX54343.1"/>
    <property type="molecule type" value="Genomic_DNA"/>
</dbReference>
<evidence type="ECO:0000256" key="14">
    <source>
        <dbReference type="RuleBase" id="RU000504"/>
    </source>
</evidence>
<dbReference type="OrthoDB" id="9812123at2"/>
<keyword evidence="18" id="KW-1185">Reference proteome</keyword>
<name>A0A1Y6K3V7_9CHLR</name>
<dbReference type="InterPro" id="IPR015813">
    <property type="entry name" value="Pyrv/PenolPyrv_kinase-like_dom"/>
</dbReference>
<proteinExistence type="inferred from homology"/>
<dbReference type="Pfam" id="PF02887">
    <property type="entry name" value="PK_C"/>
    <property type="match status" value="1"/>
</dbReference>
<dbReference type="UniPathway" id="UPA00109">
    <property type="reaction ID" value="UER00188"/>
</dbReference>
<evidence type="ECO:0000256" key="11">
    <source>
        <dbReference type="ARBA" id="ARBA00023152"/>
    </source>
</evidence>
<dbReference type="EC" id="2.7.1.40" evidence="4 13"/>
<evidence type="ECO:0000256" key="8">
    <source>
        <dbReference type="ARBA" id="ARBA00022777"/>
    </source>
</evidence>
<comment type="cofactor">
    <cofactor evidence="1">
        <name>K(+)</name>
        <dbReference type="ChEBI" id="CHEBI:29103"/>
    </cofactor>
</comment>
<dbReference type="InterPro" id="IPR040442">
    <property type="entry name" value="Pyrv_kinase-like_dom_sf"/>
</dbReference>
<dbReference type="SUPFAM" id="SSF52935">
    <property type="entry name" value="PK C-terminal domain-like"/>
    <property type="match status" value="1"/>
</dbReference>
<evidence type="ECO:0000256" key="12">
    <source>
        <dbReference type="ARBA" id="ARBA00023317"/>
    </source>
</evidence>
<dbReference type="NCBIfam" id="NF004978">
    <property type="entry name" value="PRK06354.1"/>
    <property type="match status" value="1"/>
</dbReference>
<dbReference type="NCBIfam" id="NF004491">
    <property type="entry name" value="PRK05826.1"/>
    <property type="match status" value="1"/>
</dbReference>
<evidence type="ECO:0000256" key="2">
    <source>
        <dbReference type="ARBA" id="ARBA00004997"/>
    </source>
</evidence>
<reference evidence="18" key="1">
    <citation type="submission" date="2017-05" db="EMBL/GenBank/DDBJ databases">
        <authorList>
            <person name="Kirkegaard R."/>
            <person name="Mcilroy J S."/>
        </authorList>
    </citation>
    <scope>NUCLEOTIDE SEQUENCE [LARGE SCALE GENOMIC DNA]</scope>
</reference>
<dbReference type="AlphaFoldDB" id="A0A1Y6K3V7"/>
<evidence type="ECO:0000256" key="9">
    <source>
        <dbReference type="ARBA" id="ARBA00022840"/>
    </source>
</evidence>
<dbReference type="GO" id="GO:0000287">
    <property type="term" value="F:magnesium ion binding"/>
    <property type="evidence" value="ECO:0007669"/>
    <property type="project" value="UniProtKB-UniRule"/>
</dbReference>
<evidence type="ECO:0000313" key="18">
    <source>
        <dbReference type="Proteomes" id="UP000195514"/>
    </source>
</evidence>
<evidence type="ECO:0000259" key="16">
    <source>
        <dbReference type="Pfam" id="PF02887"/>
    </source>
</evidence>
<dbReference type="KEGG" id="abat:CFX1CAM_1278"/>
<evidence type="ECO:0000256" key="4">
    <source>
        <dbReference type="ARBA" id="ARBA00012142"/>
    </source>
</evidence>
<keyword evidence="6" id="KW-0479">Metal-binding</keyword>
<evidence type="ECO:0000256" key="10">
    <source>
        <dbReference type="ARBA" id="ARBA00022842"/>
    </source>
</evidence>
<keyword evidence="10 14" id="KW-0460">Magnesium</keyword>
<dbReference type="InterPro" id="IPR015806">
    <property type="entry name" value="Pyrv_Knase_insert_dom_sf"/>
</dbReference>
<evidence type="ECO:0000256" key="13">
    <source>
        <dbReference type="NCBIfam" id="TIGR01064"/>
    </source>
</evidence>
<comment type="pathway">
    <text evidence="2 14">Carbohydrate degradation; glycolysis; pyruvate from D-glyceraldehyde 3-phosphate: step 5/5.</text>
</comment>
<comment type="similarity">
    <text evidence="3 14">Belongs to the pyruvate kinase family.</text>
</comment>
<keyword evidence="7" id="KW-0547">Nucleotide-binding</keyword>
<dbReference type="SUPFAM" id="SSF51621">
    <property type="entry name" value="Phosphoenolpyruvate/pyruvate domain"/>
    <property type="match status" value="1"/>
</dbReference>
<dbReference type="RefSeq" id="WP_087862200.1">
    <property type="nucleotide sequence ID" value="NZ_LT859958.1"/>
</dbReference>
<dbReference type="Gene3D" id="3.40.1380.20">
    <property type="entry name" value="Pyruvate kinase, C-terminal domain"/>
    <property type="match status" value="1"/>
</dbReference>
<dbReference type="GO" id="GO:0030955">
    <property type="term" value="F:potassium ion binding"/>
    <property type="evidence" value="ECO:0007669"/>
    <property type="project" value="UniProtKB-UniRule"/>
</dbReference>
<evidence type="ECO:0000256" key="3">
    <source>
        <dbReference type="ARBA" id="ARBA00008663"/>
    </source>
</evidence>
<dbReference type="SUPFAM" id="SSF50800">
    <property type="entry name" value="PK beta-barrel domain-like"/>
    <property type="match status" value="1"/>
</dbReference>
<keyword evidence="5 14" id="KW-0808">Transferase</keyword>
<dbReference type="Gene3D" id="3.20.20.60">
    <property type="entry name" value="Phosphoenolpyruvate-binding domains"/>
    <property type="match status" value="1"/>
</dbReference>
<dbReference type="Pfam" id="PF00224">
    <property type="entry name" value="PK"/>
    <property type="match status" value="1"/>
</dbReference>
<sequence>MHRFAKIVCTLGPSSETKETIRALVSAGMDVARLNFSHGSHEEHSKKIDIIRQLSSEMGIPITILQDLQGPKLRVGKLPEGGVELRAGDHVTLSSSKAYVPDDADIFIPFEIPDLHKCLQPGNHILLDDGYLEMEVTAISGERIDAVVILGGLLKSNKGVNLPGANLSTASFTEKDREDLIFGLNKGVDLVAISFVRSANDILTVREVIETLTEHSEAVKTPIIAKLERPEALEDLESIMQAADGVMVARGDLGVEMPPATVPVAQKEIIACANAHGKLVITATQMLNSMIENPRPTRAEATDVANAIFDGTDAVMLSGETAAGKFPIESVEMMASIIQWSEKDLNKWSKFDYFATLSQQKDSLSITRAAKELASDRNVAAIIVFTQSGRTARLMSKTRPDVPIFAFTPELRTYHKMGLYWGVTPIYVPYADTLETMLKHVDTAIITATKLEKGQKVILISGFPVGAFRQPNLALLYTLGEI</sequence>
<dbReference type="GO" id="GO:0016301">
    <property type="term" value="F:kinase activity"/>
    <property type="evidence" value="ECO:0007669"/>
    <property type="project" value="UniProtKB-KW"/>
</dbReference>
<evidence type="ECO:0000256" key="7">
    <source>
        <dbReference type="ARBA" id="ARBA00022741"/>
    </source>
</evidence>
<accession>A0A1Y6K3V7</accession>
<feature type="domain" description="Pyruvate kinase C-terminal" evidence="16">
    <location>
        <begin position="365"/>
        <end position="473"/>
    </location>
</feature>
<evidence type="ECO:0000256" key="5">
    <source>
        <dbReference type="ARBA" id="ARBA00022679"/>
    </source>
</evidence>
<keyword evidence="8 14" id="KW-0418">Kinase</keyword>
<evidence type="ECO:0000259" key="15">
    <source>
        <dbReference type="Pfam" id="PF00224"/>
    </source>
</evidence>
<dbReference type="InterPro" id="IPR015793">
    <property type="entry name" value="Pyrv_Knase_brl"/>
</dbReference>
<dbReference type="Proteomes" id="UP000195514">
    <property type="component" value="Chromosome I"/>
</dbReference>
<dbReference type="InterPro" id="IPR001697">
    <property type="entry name" value="Pyr_Knase"/>
</dbReference>
<protein>
    <recommendedName>
        <fullName evidence="4 13">Pyruvate kinase</fullName>
        <ecNumber evidence="4 13">2.7.1.40</ecNumber>
    </recommendedName>
</protein>
<dbReference type="NCBIfam" id="TIGR01064">
    <property type="entry name" value="pyruv_kin"/>
    <property type="match status" value="1"/>
</dbReference>
<feature type="domain" description="Pyruvate kinase barrel" evidence="15">
    <location>
        <begin position="4"/>
        <end position="331"/>
    </location>
</feature>
<dbReference type="GO" id="GO:0005524">
    <property type="term" value="F:ATP binding"/>
    <property type="evidence" value="ECO:0007669"/>
    <property type="project" value="UniProtKB-KW"/>
</dbReference>
<dbReference type="InterPro" id="IPR015795">
    <property type="entry name" value="Pyrv_Knase_C"/>
</dbReference>
<dbReference type="FunFam" id="2.40.33.10:FF:000001">
    <property type="entry name" value="Pyruvate kinase"/>
    <property type="match status" value="1"/>
</dbReference>
<dbReference type="InterPro" id="IPR011037">
    <property type="entry name" value="Pyrv_Knase-like_insert_dom_sf"/>
</dbReference>
<gene>
    <name evidence="17" type="primary">pyk</name>
    <name evidence="17" type="ORF">CFX1CAM_1278</name>
</gene>
<dbReference type="PANTHER" id="PTHR11817">
    <property type="entry name" value="PYRUVATE KINASE"/>
    <property type="match status" value="1"/>
</dbReference>
<dbReference type="PRINTS" id="PR01050">
    <property type="entry name" value="PYRUVTKNASE"/>
</dbReference>
<dbReference type="Gene3D" id="2.40.33.10">
    <property type="entry name" value="PK beta-barrel domain-like"/>
    <property type="match status" value="1"/>
</dbReference>
<comment type="catalytic activity">
    <reaction evidence="14">
        <text>pyruvate + ATP = phosphoenolpyruvate + ADP + H(+)</text>
        <dbReference type="Rhea" id="RHEA:18157"/>
        <dbReference type="ChEBI" id="CHEBI:15361"/>
        <dbReference type="ChEBI" id="CHEBI:15378"/>
        <dbReference type="ChEBI" id="CHEBI:30616"/>
        <dbReference type="ChEBI" id="CHEBI:58702"/>
        <dbReference type="ChEBI" id="CHEBI:456216"/>
        <dbReference type="EC" id="2.7.1.40"/>
    </reaction>
</comment>
<keyword evidence="12 17" id="KW-0670">Pyruvate</keyword>
<keyword evidence="9" id="KW-0067">ATP-binding</keyword>
<dbReference type="InterPro" id="IPR036918">
    <property type="entry name" value="Pyrv_Knase_C_sf"/>
</dbReference>
<organism evidence="17 18">
    <name type="scientific">Candidatus Brevifilum fermentans</name>
    <dbReference type="NCBI Taxonomy" id="1986204"/>
    <lineage>
        <taxon>Bacteria</taxon>
        <taxon>Bacillati</taxon>
        <taxon>Chloroflexota</taxon>
        <taxon>Anaerolineae</taxon>
        <taxon>Anaerolineales</taxon>
        <taxon>Anaerolineaceae</taxon>
        <taxon>Candidatus Brevifilum</taxon>
    </lineage>
</organism>
<dbReference type="GO" id="GO:0004743">
    <property type="term" value="F:pyruvate kinase activity"/>
    <property type="evidence" value="ECO:0007669"/>
    <property type="project" value="UniProtKB-UniRule"/>
</dbReference>
<keyword evidence="11 14" id="KW-0324">Glycolysis</keyword>
<evidence type="ECO:0000256" key="6">
    <source>
        <dbReference type="ARBA" id="ARBA00022723"/>
    </source>
</evidence>